<protein>
    <submittedName>
        <fullName evidence="2">Uncharacterized protein</fullName>
    </submittedName>
</protein>
<evidence type="ECO:0000256" key="1">
    <source>
        <dbReference type="SAM" id="MobiDB-lite"/>
    </source>
</evidence>
<name>A0A9P6SUI8_9FUNG</name>
<organism evidence="2 3">
    <name type="scientific">Entomortierella chlamydospora</name>
    <dbReference type="NCBI Taxonomy" id="101097"/>
    <lineage>
        <taxon>Eukaryota</taxon>
        <taxon>Fungi</taxon>
        <taxon>Fungi incertae sedis</taxon>
        <taxon>Mucoromycota</taxon>
        <taxon>Mortierellomycotina</taxon>
        <taxon>Mortierellomycetes</taxon>
        <taxon>Mortierellales</taxon>
        <taxon>Mortierellaceae</taxon>
        <taxon>Entomortierella</taxon>
    </lineage>
</organism>
<dbReference type="Proteomes" id="UP000703661">
    <property type="component" value="Unassembled WGS sequence"/>
</dbReference>
<gene>
    <name evidence="2" type="ORF">BGZ80_005546</name>
</gene>
<feature type="compositionally biased region" description="Polar residues" evidence="1">
    <location>
        <begin position="30"/>
        <end position="42"/>
    </location>
</feature>
<feature type="region of interest" description="Disordered" evidence="1">
    <location>
        <begin position="20"/>
        <end position="42"/>
    </location>
</feature>
<evidence type="ECO:0000313" key="2">
    <source>
        <dbReference type="EMBL" id="KAG0004862.1"/>
    </source>
</evidence>
<keyword evidence="3" id="KW-1185">Reference proteome</keyword>
<sequence length="580" mass="65898">MTLAKTLCISLEAGKMVLKKKARKSRKLSNPQTEQTNRSTSPALDKQISVHRFFHLVNYRSWNQIDVFHKYRDPSISAENHAIIYKSDLERISNNSDIPESLRKVAFNLVRNFKSDEFVTRFAELTDVIAERNANQGIRNIFLKVAGNLGTGDGDHRLRPEGNQPKKIKLDSTLESNVEETASAHALHAPEDDAVEVETARALEVDIEIEAVDLEDDDEETEAVDLEDDGEETEAIDLEDDDDEEEIDATASIEYDDEEIEATATPSNVLEKGTSKRVVAVSTLQQTLQDPYQDPAMKSRIKRFKQMDQTKFWKLSSGRTVEQILFEKSINGGASYKIRSYTIDYTCVITQKLFTNQEWTEIQTYNEWELPDLEETTFNYLESVCNTLQKGGHPTVVPFPADDWNTCNLVLRTALACNPSAHSEAFWARHGWPALKDLLNGVDGITMLDGEKYSLESTQHKNKNRRLDVEVKTNVEKKTIRKAAGMYNCSNAYISLFHEYPPHVLPTEAGDWVDQFIGLWFLLRVKIAATQTIQLYNQRPQRNLRDLANHVNIIGYDNEQSTMEDCTLASSPLGPDSFDY</sequence>
<dbReference type="AlphaFoldDB" id="A0A9P6SUI8"/>
<feature type="region of interest" description="Disordered" evidence="1">
    <location>
        <begin position="215"/>
        <end position="245"/>
    </location>
</feature>
<dbReference type="EMBL" id="JAAAID010002730">
    <property type="protein sequence ID" value="KAG0004862.1"/>
    <property type="molecule type" value="Genomic_DNA"/>
</dbReference>
<reference evidence="2" key="1">
    <citation type="journal article" date="2020" name="Fungal Divers.">
        <title>Resolving the Mortierellaceae phylogeny through synthesis of multi-gene phylogenetics and phylogenomics.</title>
        <authorList>
            <person name="Vandepol N."/>
            <person name="Liber J."/>
            <person name="Desiro A."/>
            <person name="Na H."/>
            <person name="Kennedy M."/>
            <person name="Barry K."/>
            <person name="Grigoriev I.V."/>
            <person name="Miller A.N."/>
            <person name="O'Donnell K."/>
            <person name="Stajich J.E."/>
            <person name="Bonito G."/>
        </authorList>
    </citation>
    <scope>NUCLEOTIDE SEQUENCE</scope>
    <source>
        <strain evidence="2">NRRL 2769</strain>
    </source>
</reference>
<proteinExistence type="predicted"/>
<evidence type="ECO:0000313" key="3">
    <source>
        <dbReference type="Proteomes" id="UP000703661"/>
    </source>
</evidence>
<accession>A0A9P6SUI8</accession>
<comment type="caution">
    <text evidence="2">The sequence shown here is derived from an EMBL/GenBank/DDBJ whole genome shotgun (WGS) entry which is preliminary data.</text>
</comment>